<accession>A0A730ZL77</accession>
<proteinExistence type="predicted"/>
<dbReference type="AlphaFoldDB" id="A0A730ZL77"/>
<gene>
    <name evidence="1" type="ORF">GND90_000226</name>
</gene>
<dbReference type="Gene3D" id="1.10.30.50">
    <property type="match status" value="1"/>
</dbReference>
<comment type="caution">
    <text evidence="1">The sequence shown here is derived from an EMBL/GenBank/DDBJ whole genome shotgun (WGS) entry which is preliminary data.</text>
</comment>
<evidence type="ECO:0008006" key="2">
    <source>
        <dbReference type="Google" id="ProtNLM"/>
    </source>
</evidence>
<name>A0A730ZL77_SALHO</name>
<sequence length="365" mass="43227">MIELDKNIIFKNAFVSTYIKEMLRRVKPFTINFNGKKLDFNKDVLSYLLFDPFSLEYISDEEVNRLFSDYYYYMSFLLHSRQYFNFLKSLWKNEGLGLKERKKKLRDEREKVISTYLINIVNKPSLVGYNILDTESDYFLYYEKLNYFFSGLNNEIRSCIDYSRIDSELRSEILRNINIRVCPYCNRQYTDYYYCDGRQKNIASLDHFYPQKKFPLYALTLLNFVPSCANCNGMIKKDRLYPLKFIYVDEPTEKSYFKIVPLSIDGILGGANEFKLVISKRTMSDSVWSMFFRHNEIYSNHYDDLSLWLKKKRLHNSGYKKHLSAVLGEDITEGELRMMLFGTSGCASDLISKPLSKIKKDILGL</sequence>
<protein>
    <recommendedName>
        <fullName evidence="2">HNH endonuclease</fullName>
    </recommendedName>
</protein>
<reference evidence="1" key="1">
    <citation type="journal article" date="2018" name="Genome Biol.">
        <title>SKESA: strategic k-mer extension for scrupulous assemblies.</title>
        <authorList>
            <person name="Souvorov A."/>
            <person name="Agarwala R."/>
            <person name="Lipman D.J."/>
        </authorList>
    </citation>
    <scope>NUCLEOTIDE SEQUENCE</scope>
    <source>
        <strain evidence="1">23-88</strain>
    </source>
</reference>
<reference evidence="1" key="2">
    <citation type="submission" date="2018-07" db="EMBL/GenBank/DDBJ databases">
        <authorList>
            <consortium name="NCBI Pathogen Detection Project"/>
        </authorList>
    </citation>
    <scope>NUCLEOTIDE SEQUENCE</scope>
    <source>
        <strain evidence="1">23-88</strain>
    </source>
</reference>
<dbReference type="EMBL" id="DAARWD010000001">
    <property type="protein sequence ID" value="HAE4187329.1"/>
    <property type="molecule type" value="Genomic_DNA"/>
</dbReference>
<evidence type="ECO:0000313" key="1">
    <source>
        <dbReference type="EMBL" id="HAE4187329.1"/>
    </source>
</evidence>
<organism evidence="1">
    <name type="scientific">Salmonella enterica subsp. houtenae serovar 1,40:z4,z32:-</name>
    <dbReference type="NCBI Taxonomy" id="1967604"/>
    <lineage>
        <taxon>Bacteria</taxon>
        <taxon>Pseudomonadati</taxon>
        <taxon>Pseudomonadota</taxon>
        <taxon>Gammaproteobacteria</taxon>
        <taxon>Enterobacterales</taxon>
        <taxon>Enterobacteriaceae</taxon>
        <taxon>Salmonella</taxon>
    </lineage>
</organism>